<reference evidence="3" key="2">
    <citation type="journal article" date="2013" name="G3 (Bethesda)">
        <title>Genomes of Ashbya fungi isolated from insects reveal four mating-type loci, numerous translocations, lack of transposons, and distinct gene duplications.</title>
        <authorList>
            <person name="Dietrich F.S."/>
            <person name="Voegeli S."/>
            <person name="Kuo S."/>
            <person name="Philippsen P."/>
        </authorList>
    </citation>
    <scope>GENOME REANNOTATION</scope>
    <source>
        <strain evidence="3">ATCC 10895 / CBS 109.51 / FGSC 9923 / NRRL Y-1056</strain>
    </source>
</reference>
<proteinExistence type="predicted"/>
<evidence type="ECO:0000256" key="1">
    <source>
        <dbReference type="SAM" id="MobiDB-lite"/>
    </source>
</evidence>
<dbReference type="HOGENOM" id="CLU_1023183_0_0_1"/>
<dbReference type="OrthoDB" id="4049856at2759"/>
<keyword evidence="3" id="KW-1185">Reference proteome</keyword>
<dbReference type="KEGG" id="ago:AGOS_AGR263C"/>
<organism evidence="2 3">
    <name type="scientific">Eremothecium gossypii (strain ATCC 10895 / CBS 109.51 / FGSC 9923 / NRRL Y-1056)</name>
    <name type="common">Yeast</name>
    <name type="synonym">Ashbya gossypii</name>
    <dbReference type="NCBI Taxonomy" id="284811"/>
    <lineage>
        <taxon>Eukaryota</taxon>
        <taxon>Fungi</taxon>
        <taxon>Dikarya</taxon>
        <taxon>Ascomycota</taxon>
        <taxon>Saccharomycotina</taxon>
        <taxon>Saccharomycetes</taxon>
        <taxon>Saccharomycetales</taxon>
        <taxon>Saccharomycetaceae</taxon>
        <taxon>Eremothecium</taxon>
    </lineage>
</organism>
<sequence length="270" mass="31470">MSRKMDSERLETHIKWRLFDIKNELYFVGLHCDDGLVLYIYSPFQDLVQTKITDEELHQAKYQFSTKEAMEILLTQGKDVEFTFEQDNVLQLGLLLHSGTRATLELPYNKVQNVERYDVMSSLSFWQMRSILALTSMNEELQNMLVEKDSAIEFLGYTAKEYGGSRLIRRWAPIGSQNYESLTKFKPGVWKKSWVEKYRWKSKSRRAALLANDLEVLDQVEPSDYRPKTPTPEDTEAEDAQGEFREDSQVTDSFLATLSEAEFSDRINSQ</sequence>
<dbReference type="InParanoid" id="Q74ZD6"/>
<gene>
    <name evidence="2" type="ORF">AGOS_AGR263C</name>
</gene>
<dbReference type="Proteomes" id="UP000000591">
    <property type="component" value="Chromosome VII"/>
</dbReference>
<name>Q74ZD6_EREGS</name>
<dbReference type="EMBL" id="AE016820">
    <property type="protein sequence ID" value="AAS54753.1"/>
    <property type="molecule type" value="Genomic_DNA"/>
</dbReference>
<dbReference type="RefSeq" id="NP_986929.1">
    <property type="nucleotide sequence ID" value="NM_211991.1"/>
</dbReference>
<accession>Q74ZD6</accession>
<evidence type="ECO:0000313" key="3">
    <source>
        <dbReference type="Proteomes" id="UP000000591"/>
    </source>
</evidence>
<dbReference type="AlphaFoldDB" id="Q74ZD6"/>
<dbReference type="GeneID" id="4623231"/>
<dbReference type="OMA" id="LETHIKW"/>
<evidence type="ECO:0000313" key="2">
    <source>
        <dbReference type="EMBL" id="AAS54753.1"/>
    </source>
</evidence>
<feature type="region of interest" description="Disordered" evidence="1">
    <location>
        <begin position="220"/>
        <end position="249"/>
    </location>
</feature>
<protein>
    <submittedName>
        <fullName evidence="2">AGR263Cp</fullName>
    </submittedName>
</protein>
<reference evidence="2 3" key="1">
    <citation type="journal article" date="2004" name="Science">
        <title>The Ashbya gossypii genome as a tool for mapping the ancient Saccharomyces cerevisiae genome.</title>
        <authorList>
            <person name="Dietrich F.S."/>
            <person name="Voegeli S."/>
            <person name="Brachat S."/>
            <person name="Lerch A."/>
            <person name="Gates K."/>
            <person name="Steiner S."/>
            <person name="Mohr C."/>
            <person name="Pohlmann R."/>
            <person name="Luedi P."/>
            <person name="Choi S."/>
            <person name="Wing R.A."/>
            <person name="Flavier A."/>
            <person name="Gaffney T.D."/>
            <person name="Philippsen P."/>
        </authorList>
    </citation>
    <scope>NUCLEOTIDE SEQUENCE [LARGE SCALE GENOMIC DNA]</scope>
    <source>
        <strain evidence="3">ATCC 10895 / CBS 109.51 / FGSC 9923 / NRRL Y-1056</strain>
    </source>
</reference>